<dbReference type="OrthoDB" id="4093325at2759"/>
<dbReference type="InParanoid" id="A0A1Z5SRF7"/>
<gene>
    <name evidence="2" type="ORF">BTJ68_13068</name>
</gene>
<feature type="signal peptide" evidence="1">
    <location>
        <begin position="1"/>
        <end position="19"/>
    </location>
</feature>
<evidence type="ECO:0008006" key="4">
    <source>
        <dbReference type="Google" id="ProtNLM"/>
    </source>
</evidence>
<organism evidence="2 3">
    <name type="scientific">Hortaea werneckii EXF-2000</name>
    <dbReference type="NCBI Taxonomy" id="1157616"/>
    <lineage>
        <taxon>Eukaryota</taxon>
        <taxon>Fungi</taxon>
        <taxon>Dikarya</taxon>
        <taxon>Ascomycota</taxon>
        <taxon>Pezizomycotina</taxon>
        <taxon>Dothideomycetes</taxon>
        <taxon>Dothideomycetidae</taxon>
        <taxon>Mycosphaerellales</taxon>
        <taxon>Teratosphaeriaceae</taxon>
        <taxon>Hortaea</taxon>
    </lineage>
</organism>
<feature type="chain" id="PRO_5012351414" description="IgE-binding protein" evidence="1">
    <location>
        <begin position="20"/>
        <end position="179"/>
    </location>
</feature>
<protein>
    <recommendedName>
        <fullName evidence="4">IgE-binding protein</fullName>
    </recommendedName>
</protein>
<dbReference type="PANTHER" id="PTHR42047">
    <property type="entry name" value="PROTEIN, PUTATIVE (AFU_ORTHOLOGUE AFUA_6G03560)-RELATED"/>
    <property type="match status" value="1"/>
</dbReference>
<reference evidence="2 3" key="1">
    <citation type="submission" date="2017-01" db="EMBL/GenBank/DDBJ databases">
        <title>The recent genome duplication of the halophilic yeast Hortaea werneckii: insights from long-read sequencing.</title>
        <authorList>
            <person name="Sinha S."/>
            <person name="Flibotte S."/>
            <person name="Neira M."/>
            <person name="Lenassi M."/>
            <person name="Gostincar C."/>
            <person name="Stajich J.E."/>
            <person name="Nislow C.E."/>
        </authorList>
    </citation>
    <scope>NUCLEOTIDE SEQUENCE [LARGE SCALE GENOMIC DNA]</scope>
    <source>
        <strain evidence="2 3">EXF-2000</strain>
    </source>
</reference>
<dbReference type="InterPro" id="IPR052820">
    <property type="entry name" value="PhiA_domain"/>
</dbReference>
<evidence type="ECO:0000256" key="1">
    <source>
        <dbReference type="SAM" id="SignalP"/>
    </source>
</evidence>
<keyword evidence="3" id="KW-1185">Reference proteome</keyword>
<dbReference type="VEuPathDB" id="FungiDB:BTJ68_13068"/>
<dbReference type="PANTHER" id="PTHR42047:SF1">
    <property type="entry name" value="PROTEIN, PUTATIVE (AFU_ORTHOLOGUE AFUA_6G03560)-RELATED"/>
    <property type="match status" value="1"/>
</dbReference>
<keyword evidence="1" id="KW-0732">Signal</keyword>
<sequence length="179" mass="18777">MKFTSTLAAAAGVVATAQAQYFSVISARSASPIHLRPLQARNYGIYIGGESASYCPDEVVQSCPNTTYTNFAGGEGSLFMGTQVPGGQEVYIDPEAGALSYTKPHSVAMPEGAIRTGWSLDFLSSYGTLAYEGGLVACNQTADEYQVYAVVNGTSPPGDCLGFDALTSNQTAPAAWEYI</sequence>
<evidence type="ECO:0000313" key="3">
    <source>
        <dbReference type="Proteomes" id="UP000194280"/>
    </source>
</evidence>
<dbReference type="AlphaFoldDB" id="A0A1Z5SRF7"/>
<dbReference type="Proteomes" id="UP000194280">
    <property type="component" value="Unassembled WGS sequence"/>
</dbReference>
<proteinExistence type="predicted"/>
<name>A0A1Z5SRF7_HORWE</name>
<accession>A0A1Z5SRF7</accession>
<evidence type="ECO:0000313" key="2">
    <source>
        <dbReference type="EMBL" id="OTA23425.1"/>
    </source>
</evidence>
<dbReference type="EMBL" id="MUNK01000297">
    <property type="protein sequence ID" value="OTA23425.1"/>
    <property type="molecule type" value="Genomic_DNA"/>
</dbReference>
<dbReference type="STRING" id="1157616.A0A1Z5SRF7"/>
<comment type="caution">
    <text evidence="2">The sequence shown here is derived from an EMBL/GenBank/DDBJ whole genome shotgun (WGS) entry which is preliminary data.</text>
</comment>